<name>A0P123_ROSAI</name>
<dbReference type="EMBL" id="AAUW01000022">
    <property type="protein sequence ID" value="EAV41208.1"/>
    <property type="molecule type" value="Genomic_DNA"/>
</dbReference>
<feature type="transmembrane region" description="Helical" evidence="7">
    <location>
        <begin position="129"/>
        <end position="155"/>
    </location>
</feature>
<accession>A0P123</accession>
<reference evidence="9 10" key="1">
    <citation type="submission" date="2006-05" db="EMBL/GenBank/DDBJ databases">
        <authorList>
            <person name="King G."/>
            <person name="Ferriera S."/>
            <person name="Johnson J."/>
            <person name="Kravitz S."/>
            <person name="Beeson K."/>
            <person name="Sutton G."/>
            <person name="Rogers Y.-H."/>
            <person name="Friedman R."/>
            <person name="Frazier M."/>
            <person name="Venter J.C."/>
        </authorList>
    </citation>
    <scope>NUCLEOTIDE SEQUENCE [LARGE SCALE GENOMIC DNA]</scope>
    <source>
        <strain evidence="10">ATCC 25650 / DSM 13394 / JCM 20685 / NBRC 16684 / NCIMB 2208 / IAM 12614 / B1</strain>
    </source>
</reference>
<dbReference type="OrthoDB" id="7875444at2"/>
<comment type="subcellular location">
    <subcellularLocation>
        <location evidence="7">Cell inner membrane</location>
        <topology evidence="7">Multi-pass membrane protein</topology>
    </subcellularLocation>
    <subcellularLocation>
        <location evidence="1">Cell membrane</location>
        <topology evidence="1">Multi-pass membrane protein</topology>
    </subcellularLocation>
</comment>
<evidence type="ECO:0000256" key="4">
    <source>
        <dbReference type="ARBA" id="ARBA00022692"/>
    </source>
</evidence>
<keyword evidence="2 7" id="KW-0813">Transport</keyword>
<evidence type="ECO:0000313" key="10">
    <source>
        <dbReference type="Proteomes" id="UP000004848"/>
    </source>
</evidence>
<dbReference type="Pfam" id="PF04290">
    <property type="entry name" value="DctQ"/>
    <property type="match status" value="1"/>
</dbReference>
<comment type="function">
    <text evidence="7">Part of the tripartite ATP-independent periplasmic (TRAP) transport system.</text>
</comment>
<dbReference type="Proteomes" id="UP000004848">
    <property type="component" value="Unassembled WGS sequence"/>
</dbReference>
<evidence type="ECO:0000313" key="9">
    <source>
        <dbReference type="EMBL" id="EAV41208.1"/>
    </source>
</evidence>
<keyword evidence="7" id="KW-0997">Cell inner membrane</keyword>
<keyword evidence="5 7" id="KW-1133">Transmembrane helix</keyword>
<dbReference type="AlphaFoldDB" id="A0P123"/>
<keyword evidence="4 7" id="KW-0812">Transmembrane</keyword>
<dbReference type="InterPro" id="IPR055348">
    <property type="entry name" value="DctQ"/>
</dbReference>
<feature type="domain" description="Tripartite ATP-independent periplasmic transporters DctQ component" evidence="8">
    <location>
        <begin position="26"/>
        <end position="156"/>
    </location>
</feature>
<sequence length="160" mass="16368">MHSPSLRKIVPNSFLAAAGICFLFGTAVTVCDVVLRAIAGTNVPGAIELTSLSIGLGALLSMPVCYAKQGHVSAKLLSELAPARFARPFGLLGSVVSLGFSGLILWAVGQNALAKAGSPETTPDLGFPIPIALTVVTLALLAAFLAAMAGVWLVVRNEKA</sequence>
<keyword evidence="6 7" id="KW-0472">Membrane</keyword>
<feature type="transmembrane region" description="Helical" evidence="7">
    <location>
        <begin position="12"/>
        <end position="39"/>
    </location>
</feature>
<feature type="transmembrane region" description="Helical" evidence="7">
    <location>
        <begin position="45"/>
        <end position="67"/>
    </location>
</feature>
<evidence type="ECO:0000256" key="6">
    <source>
        <dbReference type="ARBA" id="ARBA00023136"/>
    </source>
</evidence>
<organism evidence="9 10">
    <name type="scientific">Roseibium aggregatum (strain ATCC 25650 / DSM 13394 / JCM 20685 / NBRC 16684 / NCIMB 2208 / IAM 12614 / B1)</name>
    <name type="common">Stappia aggregata</name>
    <dbReference type="NCBI Taxonomy" id="384765"/>
    <lineage>
        <taxon>Bacteria</taxon>
        <taxon>Pseudomonadati</taxon>
        <taxon>Pseudomonadota</taxon>
        <taxon>Alphaproteobacteria</taxon>
        <taxon>Hyphomicrobiales</taxon>
        <taxon>Stappiaceae</taxon>
        <taxon>Roseibium</taxon>
    </lineage>
</organism>
<dbReference type="GO" id="GO:0005886">
    <property type="term" value="C:plasma membrane"/>
    <property type="evidence" value="ECO:0007669"/>
    <property type="project" value="UniProtKB-SubCell"/>
</dbReference>
<protein>
    <recommendedName>
        <fullName evidence="7">TRAP transporter small permease protein</fullName>
    </recommendedName>
</protein>
<comment type="subunit">
    <text evidence="7">The complex comprises the extracytoplasmic solute receptor protein and the two transmembrane proteins.</text>
</comment>
<evidence type="ECO:0000259" key="8">
    <source>
        <dbReference type="Pfam" id="PF04290"/>
    </source>
</evidence>
<comment type="similarity">
    <text evidence="7">Belongs to the TRAP transporter small permease family.</text>
</comment>
<dbReference type="GeneID" id="68849157"/>
<dbReference type="RefSeq" id="WP_006938824.1">
    <property type="nucleotide sequence ID" value="NZ_AAUW01000022.1"/>
</dbReference>
<dbReference type="GO" id="GO:0022857">
    <property type="term" value="F:transmembrane transporter activity"/>
    <property type="evidence" value="ECO:0007669"/>
    <property type="project" value="UniProtKB-UniRule"/>
</dbReference>
<gene>
    <name evidence="9" type="ORF">SIAM614_29016</name>
</gene>
<proteinExistence type="inferred from homology"/>
<evidence type="ECO:0000256" key="3">
    <source>
        <dbReference type="ARBA" id="ARBA00022475"/>
    </source>
</evidence>
<evidence type="ECO:0000256" key="1">
    <source>
        <dbReference type="ARBA" id="ARBA00004651"/>
    </source>
</evidence>
<evidence type="ECO:0000256" key="7">
    <source>
        <dbReference type="RuleBase" id="RU369079"/>
    </source>
</evidence>
<keyword evidence="3" id="KW-1003">Cell membrane</keyword>
<feature type="transmembrane region" description="Helical" evidence="7">
    <location>
        <begin position="88"/>
        <end position="109"/>
    </location>
</feature>
<evidence type="ECO:0000256" key="2">
    <source>
        <dbReference type="ARBA" id="ARBA00022448"/>
    </source>
</evidence>
<comment type="caution">
    <text evidence="9">The sequence shown here is derived from an EMBL/GenBank/DDBJ whole genome shotgun (WGS) entry which is preliminary data.</text>
</comment>
<evidence type="ECO:0000256" key="5">
    <source>
        <dbReference type="ARBA" id="ARBA00022989"/>
    </source>
</evidence>